<dbReference type="Proteomes" id="UP000827092">
    <property type="component" value="Unassembled WGS sequence"/>
</dbReference>
<evidence type="ECO:0000313" key="2">
    <source>
        <dbReference type="Proteomes" id="UP000827092"/>
    </source>
</evidence>
<proteinExistence type="predicted"/>
<sequence length="68" mass="7515">MSTSLSTAFYRFPCQRSSVSRPLSAKCDERAIESSYNPALSIHIILDGYYNLSPLKVVSETGEKLTAL</sequence>
<keyword evidence="2" id="KW-1185">Reference proteome</keyword>
<gene>
    <name evidence="1" type="ORF">JTE90_000346</name>
</gene>
<organism evidence="1 2">
    <name type="scientific">Oedothorax gibbosus</name>
    <dbReference type="NCBI Taxonomy" id="931172"/>
    <lineage>
        <taxon>Eukaryota</taxon>
        <taxon>Metazoa</taxon>
        <taxon>Ecdysozoa</taxon>
        <taxon>Arthropoda</taxon>
        <taxon>Chelicerata</taxon>
        <taxon>Arachnida</taxon>
        <taxon>Araneae</taxon>
        <taxon>Araneomorphae</taxon>
        <taxon>Entelegynae</taxon>
        <taxon>Araneoidea</taxon>
        <taxon>Linyphiidae</taxon>
        <taxon>Erigoninae</taxon>
        <taxon>Oedothorax</taxon>
    </lineage>
</organism>
<comment type="caution">
    <text evidence="1">The sequence shown here is derived from an EMBL/GenBank/DDBJ whole genome shotgun (WGS) entry which is preliminary data.</text>
</comment>
<name>A0AAV6U017_9ARAC</name>
<dbReference type="AlphaFoldDB" id="A0AAV6U017"/>
<reference evidence="1 2" key="1">
    <citation type="journal article" date="2022" name="Nat. Ecol. Evol.">
        <title>A masculinizing supergene underlies an exaggerated male reproductive morph in a spider.</title>
        <authorList>
            <person name="Hendrickx F."/>
            <person name="De Corte Z."/>
            <person name="Sonet G."/>
            <person name="Van Belleghem S.M."/>
            <person name="Kostlbacher S."/>
            <person name="Vangestel C."/>
        </authorList>
    </citation>
    <scope>NUCLEOTIDE SEQUENCE [LARGE SCALE GENOMIC DNA]</scope>
    <source>
        <strain evidence="1">W744_W776</strain>
    </source>
</reference>
<protein>
    <submittedName>
        <fullName evidence="1">Uncharacterized protein</fullName>
    </submittedName>
</protein>
<accession>A0AAV6U017</accession>
<evidence type="ECO:0000313" key="1">
    <source>
        <dbReference type="EMBL" id="KAG8177660.1"/>
    </source>
</evidence>
<dbReference type="EMBL" id="JAFNEN010000764">
    <property type="protein sequence ID" value="KAG8177660.1"/>
    <property type="molecule type" value="Genomic_DNA"/>
</dbReference>